<dbReference type="PANTHER" id="PTHR30529:SF3">
    <property type="entry name" value="CYTOCHROME B561 HOMOLOG 1"/>
    <property type="match status" value="1"/>
</dbReference>
<dbReference type="InterPro" id="IPR011577">
    <property type="entry name" value="Cyt_b561_bac/Ni-Hgenase"/>
</dbReference>
<evidence type="ECO:0000256" key="5">
    <source>
        <dbReference type="ARBA" id="ARBA00022617"/>
    </source>
</evidence>
<keyword evidence="9 13" id="KW-1133">Transmembrane helix</keyword>
<gene>
    <name evidence="15" type="ORF">SAMN05216289_13830</name>
</gene>
<dbReference type="SUPFAM" id="SSF81342">
    <property type="entry name" value="Transmembrane di-heme cytochromes"/>
    <property type="match status" value="1"/>
</dbReference>
<dbReference type="GO" id="GO:0009055">
    <property type="term" value="F:electron transfer activity"/>
    <property type="evidence" value="ECO:0007669"/>
    <property type="project" value="InterPro"/>
</dbReference>
<dbReference type="PROSITE" id="PS51257">
    <property type="entry name" value="PROKAR_LIPOPROTEIN"/>
    <property type="match status" value="1"/>
</dbReference>
<evidence type="ECO:0000313" key="16">
    <source>
        <dbReference type="Proteomes" id="UP000198575"/>
    </source>
</evidence>
<evidence type="ECO:0000259" key="14">
    <source>
        <dbReference type="Pfam" id="PF01292"/>
    </source>
</evidence>
<keyword evidence="11 13" id="KW-0472">Membrane</keyword>
<evidence type="ECO:0000256" key="6">
    <source>
        <dbReference type="ARBA" id="ARBA00022692"/>
    </source>
</evidence>
<dbReference type="GO" id="GO:0020037">
    <property type="term" value="F:heme binding"/>
    <property type="evidence" value="ECO:0007669"/>
    <property type="project" value="TreeGrafter"/>
</dbReference>
<evidence type="ECO:0000256" key="4">
    <source>
        <dbReference type="ARBA" id="ARBA00022475"/>
    </source>
</evidence>
<dbReference type="InterPro" id="IPR016174">
    <property type="entry name" value="Di-haem_cyt_TM"/>
</dbReference>
<feature type="transmembrane region" description="Helical" evidence="13">
    <location>
        <begin position="12"/>
        <end position="31"/>
    </location>
</feature>
<keyword evidence="3" id="KW-0813">Transport</keyword>
<feature type="transmembrane region" description="Helical" evidence="13">
    <location>
        <begin position="90"/>
        <end position="113"/>
    </location>
</feature>
<evidence type="ECO:0000313" key="15">
    <source>
        <dbReference type="EMBL" id="SFN62317.1"/>
    </source>
</evidence>
<keyword evidence="6 13" id="KW-0812">Transmembrane</keyword>
<comment type="cofactor">
    <cofactor evidence="1">
        <name>heme b</name>
        <dbReference type="ChEBI" id="CHEBI:60344"/>
    </cofactor>
</comment>
<dbReference type="GO" id="GO:0005886">
    <property type="term" value="C:plasma membrane"/>
    <property type="evidence" value="ECO:0007669"/>
    <property type="project" value="UniProtKB-SubCell"/>
</dbReference>
<dbReference type="GO" id="GO:0022904">
    <property type="term" value="P:respiratory electron transport chain"/>
    <property type="evidence" value="ECO:0007669"/>
    <property type="project" value="InterPro"/>
</dbReference>
<comment type="similarity">
    <text evidence="12">Belongs to the cytochrome b561 family.</text>
</comment>
<keyword evidence="5" id="KW-0349">Heme</keyword>
<keyword evidence="8" id="KW-0249">Electron transport</keyword>
<dbReference type="PANTHER" id="PTHR30529">
    <property type="entry name" value="CYTOCHROME B561"/>
    <property type="match status" value="1"/>
</dbReference>
<evidence type="ECO:0000256" key="12">
    <source>
        <dbReference type="ARBA" id="ARBA00037975"/>
    </source>
</evidence>
<feature type="transmembrane region" description="Helical" evidence="13">
    <location>
        <begin position="151"/>
        <end position="170"/>
    </location>
</feature>
<dbReference type="Proteomes" id="UP000198575">
    <property type="component" value="Unassembled WGS sequence"/>
</dbReference>
<comment type="subcellular location">
    <subcellularLocation>
        <location evidence="2">Cell membrane</location>
        <topology evidence="2">Multi-pass membrane protein</topology>
    </subcellularLocation>
</comment>
<protein>
    <submittedName>
        <fullName evidence="15">Cytochrome b561</fullName>
    </submittedName>
</protein>
<evidence type="ECO:0000256" key="11">
    <source>
        <dbReference type="ARBA" id="ARBA00023136"/>
    </source>
</evidence>
<dbReference type="STRING" id="578942.SAMN05216289_13830"/>
<keyword evidence="4" id="KW-1003">Cell membrane</keyword>
<accession>A0A1I5AIQ1</accession>
<name>A0A1I5AIQ1_9GAMM</name>
<sequence length="186" mass="20818">MMNWKNTHDRYGTLSIAMHWLMLALLVAVYACILLREEYPRGSDPREALKTWHAMLGLSVLGLVVLRLAIRLSGPTPRIVPAVPVWQHRLAAAMHLALYLFLIAMPLLGWLALSADGKPVPFFGLELPALWGTDKDFAHSVEEVHETIGEIGYWLVGLHAAAALFHHYVVRDNTLLRMLPGRARTG</sequence>
<dbReference type="GO" id="GO:0046872">
    <property type="term" value="F:metal ion binding"/>
    <property type="evidence" value="ECO:0007669"/>
    <property type="project" value="UniProtKB-KW"/>
</dbReference>
<evidence type="ECO:0000256" key="7">
    <source>
        <dbReference type="ARBA" id="ARBA00022723"/>
    </source>
</evidence>
<feature type="domain" description="Cytochrome b561 bacterial/Ni-hydrogenase" evidence="14">
    <location>
        <begin position="10"/>
        <end position="181"/>
    </location>
</feature>
<keyword evidence="10" id="KW-0408">Iron</keyword>
<dbReference type="AlphaFoldDB" id="A0A1I5AIQ1"/>
<evidence type="ECO:0000256" key="3">
    <source>
        <dbReference type="ARBA" id="ARBA00022448"/>
    </source>
</evidence>
<proteinExistence type="inferred from homology"/>
<evidence type="ECO:0000256" key="8">
    <source>
        <dbReference type="ARBA" id="ARBA00022982"/>
    </source>
</evidence>
<feature type="transmembrane region" description="Helical" evidence="13">
    <location>
        <begin position="51"/>
        <end position="70"/>
    </location>
</feature>
<evidence type="ECO:0000256" key="13">
    <source>
        <dbReference type="SAM" id="Phobius"/>
    </source>
</evidence>
<reference evidence="15 16" key="1">
    <citation type="submission" date="2016-10" db="EMBL/GenBank/DDBJ databases">
        <authorList>
            <person name="de Groot N.N."/>
        </authorList>
    </citation>
    <scope>NUCLEOTIDE SEQUENCE [LARGE SCALE GENOMIC DNA]</scope>
    <source>
        <strain evidence="15 16">CGMCC 1.7659</strain>
    </source>
</reference>
<dbReference type="InterPro" id="IPR052168">
    <property type="entry name" value="Cytochrome_b561_oxidase"/>
</dbReference>
<evidence type="ECO:0000256" key="1">
    <source>
        <dbReference type="ARBA" id="ARBA00001970"/>
    </source>
</evidence>
<dbReference type="EMBL" id="FOVF01000038">
    <property type="protein sequence ID" value="SFN62317.1"/>
    <property type="molecule type" value="Genomic_DNA"/>
</dbReference>
<evidence type="ECO:0000256" key="10">
    <source>
        <dbReference type="ARBA" id="ARBA00023004"/>
    </source>
</evidence>
<evidence type="ECO:0000256" key="9">
    <source>
        <dbReference type="ARBA" id="ARBA00022989"/>
    </source>
</evidence>
<keyword evidence="7" id="KW-0479">Metal-binding</keyword>
<keyword evidence="16" id="KW-1185">Reference proteome</keyword>
<organism evidence="15 16">
    <name type="scientific">Dokdonella immobilis</name>
    <dbReference type="NCBI Taxonomy" id="578942"/>
    <lineage>
        <taxon>Bacteria</taxon>
        <taxon>Pseudomonadati</taxon>
        <taxon>Pseudomonadota</taxon>
        <taxon>Gammaproteobacteria</taxon>
        <taxon>Lysobacterales</taxon>
        <taxon>Rhodanobacteraceae</taxon>
        <taxon>Dokdonella</taxon>
    </lineage>
</organism>
<evidence type="ECO:0000256" key="2">
    <source>
        <dbReference type="ARBA" id="ARBA00004651"/>
    </source>
</evidence>
<dbReference type="Pfam" id="PF01292">
    <property type="entry name" value="Ni_hydr_CYTB"/>
    <property type="match status" value="1"/>
</dbReference>